<feature type="transmembrane region" description="Helical" evidence="1">
    <location>
        <begin position="33"/>
        <end position="59"/>
    </location>
</feature>
<name>A0A3P9C9Q2_9CICH</name>
<reference evidence="2" key="2">
    <citation type="submission" date="2025-08" db="UniProtKB">
        <authorList>
            <consortium name="Ensembl"/>
        </authorList>
    </citation>
    <scope>IDENTIFICATION</scope>
</reference>
<organism evidence="2 3">
    <name type="scientific">Maylandia zebra</name>
    <name type="common">zebra mbuna</name>
    <dbReference type="NCBI Taxonomy" id="106582"/>
    <lineage>
        <taxon>Eukaryota</taxon>
        <taxon>Metazoa</taxon>
        <taxon>Chordata</taxon>
        <taxon>Craniata</taxon>
        <taxon>Vertebrata</taxon>
        <taxon>Euteleostomi</taxon>
        <taxon>Actinopterygii</taxon>
        <taxon>Neopterygii</taxon>
        <taxon>Teleostei</taxon>
        <taxon>Neoteleostei</taxon>
        <taxon>Acanthomorphata</taxon>
        <taxon>Ovalentaria</taxon>
        <taxon>Cichlomorphae</taxon>
        <taxon>Cichliformes</taxon>
        <taxon>Cichlidae</taxon>
        <taxon>African cichlids</taxon>
        <taxon>Pseudocrenilabrinae</taxon>
        <taxon>Haplochromini</taxon>
        <taxon>Maylandia</taxon>
        <taxon>Maylandia zebra complex</taxon>
    </lineage>
</organism>
<keyword evidence="1" id="KW-0472">Membrane</keyword>
<keyword evidence="1" id="KW-1133">Transmembrane helix</keyword>
<keyword evidence="3" id="KW-1185">Reference proteome</keyword>
<dbReference type="Proteomes" id="UP000265160">
    <property type="component" value="LG15"/>
</dbReference>
<evidence type="ECO:0000313" key="3">
    <source>
        <dbReference type="Proteomes" id="UP000265160"/>
    </source>
</evidence>
<keyword evidence="1" id="KW-0812">Transmembrane</keyword>
<accession>A0A3P9C9Q2</accession>
<dbReference type="AlphaFoldDB" id="A0A3P9C9Q2"/>
<feature type="transmembrane region" description="Helical" evidence="1">
    <location>
        <begin position="71"/>
        <end position="89"/>
    </location>
</feature>
<dbReference type="Ensembl" id="ENSMZET00005019426.1">
    <property type="protein sequence ID" value="ENSMZEP00005018822.1"/>
    <property type="gene ID" value="ENSMZEG00005014115.1"/>
</dbReference>
<sequence>MFLPEAVFFFLLFESRKPHSVNTDTIYKTSCLFFLVFCTLIQSSVCQHFPVIQLCFPLIVQLLANELIKHLLVVCFVCIFLVTSFVQRISLIETWFVSVFSFSPHCMAFFRACV</sequence>
<reference evidence="2" key="3">
    <citation type="submission" date="2025-09" db="UniProtKB">
        <authorList>
            <consortium name="Ensembl"/>
        </authorList>
    </citation>
    <scope>IDENTIFICATION</scope>
</reference>
<evidence type="ECO:0000313" key="2">
    <source>
        <dbReference type="Ensembl" id="ENSMZEP00005018822.1"/>
    </source>
</evidence>
<proteinExistence type="predicted"/>
<reference evidence="2 3" key="1">
    <citation type="journal article" date="2014" name="Nature">
        <title>The genomic substrate for adaptive radiation in African cichlid fish.</title>
        <authorList>
            <person name="Brawand D."/>
            <person name="Wagner C.E."/>
            <person name="Li Y.I."/>
            <person name="Malinsky M."/>
            <person name="Keller I."/>
            <person name="Fan S."/>
            <person name="Simakov O."/>
            <person name="Ng A.Y."/>
            <person name="Lim Z.W."/>
            <person name="Bezault E."/>
            <person name="Turner-Maier J."/>
            <person name="Johnson J."/>
            <person name="Alcazar R."/>
            <person name="Noh H.J."/>
            <person name="Russell P."/>
            <person name="Aken B."/>
            <person name="Alfoldi J."/>
            <person name="Amemiya C."/>
            <person name="Azzouzi N."/>
            <person name="Baroiller J.F."/>
            <person name="Barloy-Hubler F."/>
            <person name="Berlin A."/>
            <person name="Bloomquist R."/>
            <person name="Carleton K.L."/>
            <person name="Conte M.A."/>
            <person name="D'Cotta H."/>
            <person name="Eshel O."/>
            <person name="Gaffney L."/>
            <person name="Galibert F."/>
            <person name="Gante H.F."/>
            <person name="Gnerre S."/>
            <person name="Greuter L."/>
            <person name="Guyon R."/>
            <person name="Haddad N.S."/>
            <person name="Haerty W."/>
            <person name="Harris R.M."/>
            <person name="Hofmann H.A."/>
            <person name="Hourlier T."/>
            <person name="Hulata G."/>
            <person name="Jaffe D.B."/>
            <person name="Lara M."/>
            <person name="Lee A.P."/>
            <person name="MacCallum I."/>
            <person name="Mwaiko S."/>
            <person name="Nikaido M."/>
            <person name="Nishihara H."/>
            <person name="Ozouf-Costaz C."/>
            <person name="Penman D.J."/>
            <person name="Przybylski D."/>
            <person name="Rakotomanga M."/>
            <person name="Renn S.C.P."/>
            <person name="Ribeiro F.J."/>
            <person name="Ron M."/>
            <person name="Salzburger W."/>
            <person name="Sanchez-Pulido L."/>
            <person name="Santos M.E."/>
            <person name="Searle S."/>
            <person name="Sharpe T."/>
            <person name="Swofford R."/>
            <person name="Tan F.J."/>
            <person name="Williams L."/>
            <person name="Young S."/>
            <person name="Yin S."/>
            <person name="Okada N."/>
            <person name="Kocher T.D."/>
            <person name="Miska E.A."/>
            <person name="Lander E.S."/>
            <person name="Venkatesh B."/>
            <person name="Fernald R.D."/>
            <person name="Meyer A."/>
            <person name="Ponting C.P."/>
            <person name="Streelman J.T."/>
            <person name="Lindblad-Toh K."/>
            <person name="Seehausen O."/>
            <person name="Di Palma F."/>
        </authorList>
    </citation>
    <scope>NUCLEOTIDE SEQUENCE</scope>
</reference>
<evidence type="ECO:0000256" key="1">
    <source>
        <dbReference type="SAM" id="Phobius"/>
    </source>
</evidence>
<protein>
    <submittedName>
        <fullName evidence="2">Uncharacterized protein</fullName>
    </submittedName>
</protein>